<feature type="domain" description="MPN" evidence="6">
    <location>
        <begin position="2"/>
        <end position="143"/>
    </location>
</feature>
<sequence>MIQLTTSHLQIIYNHAEGAYPEECCGILLGIASGSNKECVTVITTKNVWNTEEEPTIFTNQEGSRNSRYTISPRDLMVAQKQAREESLNIIGIFHSHVDNLAVPSEFDREYAWHSYSYIIVSVYDGKSRDIRSWCLDEKYGFQEEVVQY</sequence>
<dbReference type="PANTHER" id="PTHR34858">
    <property type="entry name" value="CYSO-CYSTEINE PEPTIDASE"/>
    <property type="match status" value="1"/>
</dbReference>
<dbReference type="SMART" id="SM00232">
    <property type="entry name" value="JAB_MPN"/>
    <property type="match status" value="1"/>
</dbReference>
<evidence type="ECO:0000256" key="5">
    <source>
        <dbReference type="ARBA" id="ARBA00023049"/>
    </source>
</evidence>
<dbReference type="OrthoDB" id="9802958at2"/>
<dbReference type="GO" id="GO:0008270">
    <property type="term" value="F:zinc ion binding"/>
    <property type="evidence" value="ECO:0007669"/>
    <property type="project" value="TreeGrafter"/>
</dbReference>
<evidence type="ECO:0000256" key="1">
    <source>
        <dbReference type="ARBA" id="ARBA00022670"/>
    </source>
</evidence>
<dbReference type="PROSITE" id="PS50249">
    <property type="entry name" value="MPN"/>
    <property type="match status" value="1"/>
</dbReference>
<dbReference type="InterPro" id="IPR051929">
    <property type="entry name" value="VirAsm_ModProt"/>
</dbReference>
<keyword evidence="5" id="KW-0482">Metalloprotease</keyword>
<accession>A0A3S1CQK1</accession>
<organism evidence="7 8">
    <name type="scientific">Dulcicalothrix desertica PCC 7102</name>
    <dbReference type="NCBI Taxonomy" id="232991"/>
    <lineage>
        <taxon>Bacteria</taxon>
        <taxon>Bacillati</taxon>
        <taxon>Cyanobacteriota</taxon>
        <taxon>Cyanophyceae</taxon>
        <taxon>Nostocales</taxon>
        <taxon>Calotrichaceae</taxon>
        <taxon>Dulcicalothrix</taxon>
    </lineage>
</organism>
<dbReference type="RefSeq" id="WP_127080314.1">
    <property type="nucleotide sequence ID" value="NZ_RSCL01000003.1"/>
</dbReference>
<protein>
    <recommendedName>
        <fullName evidence="6">MPN domain-containing protein</fullName>
    </recommendedName>
</protein>
<dbReference type="EMBL" id="RSCL01000003">
    <property type="protein sequence ID" value="RUT08524.1"/>
    <property type="molecule type" value="Genomic_DNA"/>
</dbReference>
<gene>
    <name evidence="7" type="ORF">DSM106972_016920</name>
</gene>
<evidence type="ECO:0000259" key="6">
    <source>
        <dbReference type="PROSITE" id="PS50249"/>
    </source>
</evidence>
<evidence type="ECO:0000256" key="4">
    <source>
        <dbReference type="ARBA" id="ARBA00022833"/>
    </source>
</evidence>
<dbReference type="Pfam" id="PF14464">
    <property type="entry name" value="Prok-JAB"/>
    <property type="match status" value="1"/>
</dbReference>
<evidence type="ECO:0000313" key="7">
    <source>
        <dbReference type="EMBL" id="RUT08524.1"/>
    </source>
</evidence>
<reference evidence="7" key="2">
    <citation type="journal article" date="2019" name="Genome Biol. Evol.">
        <title>Day and night: Metabolic profiles and evolutionary relationships of six axenic non-marine cyanobacteria.</title>
        <authorList>
            <person name="Will S.E."/>
            <person name="Henke P."/>
            <person name="Boedeker C."/>
            <person name="Huang S."/>
            <person name="Brinkmann H."/>
            <person name="Rohde M."/>
            <person name="Jarek M."/>
            <person name="Friedl T."/>
            <person name="Seufert S."/>
            <person name="Schumacher M."/>
            <person name="Overmann J."/>
            <person name="Neumann-Schaal M."/>
            <person name="Petersen J."/>
        </authorList>
    </citation>
    <scope>NUCLEOTIDE SEQUENCE [LARGE SCALE GENOMIC DNA]</scope>
    <source>
        <strain evidence="7">PCC 7102</strain>
    </source>
</reference>
<dbReference type="GO" id="GO:0008235">
    <property type="term" value="F:metalloexopeptidase activity"/>
    <property type="evidence" value="ECO:0007669"/>
    <property type="project" value="TreeGrafter"/>
</dbReference>
<dbReference type="FunFam" id="3.40.140.10:FF:000085">
    <property type="entry name" value="Mov34/MPN/PAD-1 family protein"/>
    <property type="match status" value="1"/>
</dbReference>
<proteinExistence type="predicted"/>
<dbReference type="Proteomes" id="UP000271624">
    <property type="component" value="Unassembled WGS sequence"/>
</dbReference>
<dbReference type="InterPro" id="IPR037518">
    <property type="entry name" value="MPN"/>
</dbReference>
<reference evidence="7" key="1">
    <citation type="submission" date="2018-12" db="EMBL/GenBank/DDBJ databases">
        <authorList>
            <person name="Will S."/>
            <person name="Neumann-Schaal M."/>
            <person name="Henke P."/>
        </authorList>
    </citation>
    <scope>NUCLEOTIDE SEQUENCE</scope>
    <source>
        <strain evidence="7">PCC 7102</strain>
    </source>
</reference>
<keyword evidence="8" id="KW-1185">Reference proteome</keyword>
<keyword evidence="2" id="KW-0479">Metal-binding</keyword>
<dbReference type="InterPro" id="IPR000555">
    <property type="entry name" value="JAMM/MPN+_dom"/>
</dbReference>
<evidence type="ECO:0000256" key="2">
    <source>
        <dbReference type="ARBA" id="ARBA00022723"/>
    </source>
</evidence>
<dbReference type="SUPFAM" id="SSF102712">
    <property type="entry name" value="JAB1/MPN domain"/>
    <property type="match status" value="1"/>
</dbReference>
<keyword evidence="4" id="KW-0862">Zinc</keyword>
<keyword evidence="1" id="KW-0645">Protease</keyword>
<dbReference type="GO" id="GO:0006508">
    <property type="term" value="P:proteolysis"/>
    <property type="evidence" value="ECO:0007669"/>
    <property type="project" value="UniProtKB-KW"/>
</dbReference>
<dbReference type="CDD" id="cd08070">
    <property type="entry name" value="MPN_like"/>
    <property type="match status" value="1"/>
</dbReference>
<comment type="caution">
    <text evidence="7">The sequence shown here is derived from an EMBL/GenBank/DDBJ whole genome shotgun (WGS) entry which is preliminary data.</text>
</comment>
<dbReference type="AlphaFoldDB" id="A0A3S1CQK1"/>
<evidence type="ECO:0000313" key="8">
    <source>
        <dbReference type="Proteomes" id="UP000271624"/>
    </source>
</evidence>
<dbReference type="Gene3D" id="3.40.140.10">
    <property type="entry name" value="Cytidine Deaminase, domain 2"/>
    <property type="match status" value="1"/>
</dbReference>
<dbReference type="InterPro" id="IPR028090">
    <property type="entry name" value="JAB_dom_prok"/>
</dbReference>
<keyword evidence="3" id="KW-0378">Hydrolase</keyword>
<dbReference type="PANTHER" id="PTHR34858:SF1">
    <property type="entry name" value="CYSO-CYSTEINE PEPTIDASE"/>
    <property type="match status" value="1"/>
</dbReference>
<name>A0A3S1CQK1_9CYAN</name>
<evidence type="ECO:0000256" key="3">
    <source>
        <dbReference type="ARBA" id="ARBA00022801"/>
    </source>
</evidence>